<dbReference type="InterPro" id="IPR014729">
    <property type="entry name" value="Rossmann-like_a/b/a_fold"/>
</dbReference>
<evidence type="ECO:0000313" key="7">
    <source>
        <dbReference type="EMBL" id="ACL66307.1"/>
    </source>
</evidence>
<evidence type="ECO:0000259" key="6">
    <source>
        <dbReference type="Pfam" id="PF13537"/>
    </source>
</evidence>
<evidence type="ECO:0000256" key="4">
    <source>
        <dbReference type="SAM" id="MobiDB-lite"/>
    </source>
</evidence>
<dbReference type="EC" id="6.3.5.4" evidence="2"/>
<gene>
    <name evidence="7" type="ordered locus">A2cp1_2970</name>
</gene>
<dbReference type="AlphaFoldDB" id="B8JFD0"/>
<dbReference type="Pfam" id="PF00733">
    <property type="entry name" value="Asn_synthase"/>
    <property type="match status" value="1"/>
</dbReference>
<organism evidence="7 8">
    <name type="scientific">Anaeromyxobacter dehalogenans (strain ATCC BAA-258 / DSM 21875 / 2CP-1)</name>
    <dbReference type="NCBI Taxonomy" id="455488"/>
    <lineage>
        <taxon>Bacteria</taxon>
        <taxon>Pseudomonadati</taxon>
        <taxon>Myxococcota</taxon>
        <taxon>Myxococcia</taxon>
        <taxon>Myxococcales</taxon>
        <taxon>Cystobacterineae</taxon>
        <taxon>Anaeromyxobacteraceae</taxon>
        <taxon>Anaeromyxobacter</taxon>
    </lineage>
</organism>
<dbReference type="SUPFAM" id="SSF56235">
    <property type="entry name" value="N-terminal nucleophile aminohydrolases (Ntn hydrolases)"/>
    <property type="match status" value="1"/>
</dbReference>
<dbReference type="SUPFAM" id="SSF52402">
    <property type="entry name" value="Adenine nucleotide alpha hydrolases-like"/>
    <property type="match status" value="1"/>
</dbReference>
<reference evidence="7" key="1">
    <citation type="submission" date="2009-01" db="EMBL/GenBank/DDBJ databases">
        <title>Complete sequence of Anaeromyxobacter dehalogenans 2CP-1.</title>
        <authorList>
            <consortium name="US DOE Joint Genome Institute"/>
            <person name="Lucas S."/>
            <person name="Copeland A."/>
            <person name="Lapidus A."/>
            <person name="Glavina del Rio T."/>
            <person name="Dalin E."/>
            <person name="Tice H."/>
            <person name="Bruce D."/>
            <person name="Goodwin L."/>
            <person name="Pitluck S."/>
            <person name="Saunders E."/>
            <person name="Brettin T."/>
            <person name="Detter J.C."/>
            <person name="Han C."/>
            <person name="Larimer F."/>
            <person name="Land M."/>
            <person name="Hauser L."/>
            <person name="Kyrpides N."/>
            <person name="Ovchinnikova G."/>
            <person name="Beliaev A.S."/>
            <person name="Richardson P."/>
        </authorList>
    </citation>
    <scope>NUCLEOTIDE SEQUENCE</scope>
    <source>
        <strain evidence="7">2CP-1</strain>
    </source>
</reference>
<dbReference type="KEGG" id="acp:A2cp1_2970"/>
<dbReference type="Pfam" id="PF13537">
    <property type="entry name" value="GATase_7"/>
    <property type="match status" value="1"/>
</dbReference>
<evidence type="ECO:0000256" key="3">
    <source>
        <dbReference type="ARBA" id="ARBA00048741"/>
    </source>
</evidence>
<evidence type="ECO:0000256" key="1">
    <source>
        <dbReference type="ARBA" id="ARBA00005187"/>
    </source>
</evidence>
<dbReference type="InterPro" id="IPR017932">
    <property type="entry name" value="GATase_2_dom"/>
</dbReference>
<feature type="domain" description="Glutamine amidotransferase type-2" evidence="6">
    <location>
        <begin position="92"/>
        <end position="154"/>
    </location>
</feature>
<dbReference type="PANTHER" id="PTHR43284">
    <property type="entry name" value="ASPARAGINE SYNTHETASE (GLUTAMINE-HYDROLYZING)"/>
    <property type="match status" value="1"/>
</dbReference>
<dbReference type="Gene3D" id="3.60.20.10">
    <property type="entry name" value="Glutamine Phosphoribosylpyrophosphate, subunit 1, domain 1"/>
    <property type="match status" value="1"/>
</dbReference>
<dbReference type="Gene3D" id="3.40.50.620">
    <property type="entry name" value="HUPs"/>
    <property type="match status" value="1"/>
</dbReference>
<protein>
    <recommendedName>
        <fullName evidence="2">asparagine synthase (glutamine-hydrolyzing)</fullName>
        <ecNumber evidence="2">6.3.5.4</ecNumber>
    </recommendedName>
</protein>
<evidence type="ECO:0000259" key="5">
    <source>
        <dbReference type="Pfam" id="PF00733"/>
    </source>
</evidence>
<evidence type="ECO:0000256" key="2">
    <source>
        <dbReference type="ARBA" id="ARBA00012737"/>
    </source>
</evidence>
<feature type="domain" description="Asparagine synthetase" evidence="5">
    <location>
        <begin position="231"/>
        <end position="480"/>
    </location>
</feature>
<accession>B8JFD0</accession>
<dbReference type="InterPro" id="IPR051786">
    <property type="entry name" value="ASN_synthetase/amidase"/>
</dbReference>
<dbReference type="Proteomes" id="UP000007089">
    <property type="component" value="Chromosome"/>
</dbReference>
<dbReference type="RefSeq" id="WP_012634039.1">
    <property type="nucleotide sequence ID" value="NC_011891.1"/>
</dbReference>
<evidence type="ECO:0000313" key="8">
    <source>
        <dbReference type="Proteomes" id="UP000007089"/>
    </source>
</evidence>
<name>B8JFD0_ANAD2</name>
<sequence length="629" mass="67436">MPGIFGFVSERPLGGAAALARAMGALLSSHEGQRSSAVVGAGWALGATWAPGLQPDPEPSHASGTWSVATGEVYPSGDAPTVPPASPRPTILAALAADDAARLARVNGQFAGAVVDPATGEATLVCDRYGLHPLYWTQRDGVFAFASELKALLALPGAGRTLDPEGLAAFLLLGEHFSDTTLLSGVRIAPAAALLRSSGGPPRIERWWQVRYARTVRPAEEDEAAREAGRRFLRSVERQTAGTERIGVPLSGGLDSRLCLAAVPADRRPKVDTFTWGDRGCLDRAFAAGAARRCGVRHLDFDYRYEALVASAARGAWITDGLAGATDFHILPFLEELAARSDVVLNGFAGDALLGGNFHWRRVRELSREGLVAGTFAKRNDALPFRELEAIADGPARAAARELPASFAACFEAHRQEDPLGTLDAFLLDSRVRRWTSFGTQLLRARLVSRAPFYDNDFFDLVASVRPEARTDHGFYRKVLLGTFPDVASVGWQTTGFPASWPPQVFRPVGVALRRGLGAVERLTRGAVRSPFPVARLARAFRGPLAPALHAALFDGEGPHWEVFDRRAAERIWRDLQGGADARAKLVGVLLTLRHFLAQCRGERGASPLAPDQVAITASPAAVAVRVDP</sequence>
<comment type="catalytic activity">
    <reaction evidence="3">
        <text>L-aspartate + L-glutamine + ATP + H2O = L-asparagine + L-glutamate + AMP + diphosphate + H(+)</text>
        <dbReference type="Rhea" id="RHEA:12228"/>
        <dbReference type="ChEBI" id="CHEBI:15377"/>
        <dbReference type="ChEBI" id="CHEBI:15378"/>
        <dbReference type="ChEBI" id="CHEBI:29985"/>
        <dbReference type="ChEBI" id="CHEBI:29991"/>
        <dbReference type="ChEBI" id="CHEBI:30616"/>
        <dbReference type="ChEBI" id="CHEBI:33019"/>
        <dbReference type="ChEBI" id="CHEBI:58048"/>
        <dbReference type="ChEBI" id="CHEBI:58359"/>
        <dbReference type="ChEBI" id="CHEBI:456215"/>
        <dbReference type="EC" id="6.3.5.4"/>
    </reaction>
</comment>
<keyword evidence="8" id="KW-1185">Reference proteome</keyword>
<dbReference type="InterPro" id="IPR029055">
    <property type="entry name" value="Ntn_hydrolases_N"/>
</dbReference>
<dbReference type="EMBL" id="CP001359">
    <property type="protein sequence ID" value="ACL66307.1"/>
    <property type="molecule type" value="Genomic_DNA"/>
</dbReference>
<dbReference type="GO" id="GO:0006529">
    <property type="term" value="P:asparagine biosynthetic process"/>
    <property type="evidence" value="ECO:0007669"/>
    <property type="project" value="InterPro"/>
</dbReference>
<feature type="region of interest" description="Disordered" evidence="4">
    <location>
        <begin position="50"/>
        <end position="85"/>
    </location>
</feature>
<dbReference type="PANTHER" id="PTHR43284:SF1">
    <property type="entry name" value="ASPARAGINE SYNTHETASE"/>
    <property type="match status" value="1"/>
</dbReference>
<dbReference type="InterPro" id="IPR001962">
    <property type="entry name" value="Asn_synthase"/>
</dbReference>
<dbReference type="HOGENOM" id="CLU_458302_0_0_7"/>
<proteinExistence type="predicted"/>
<dbReference type="GO" id="GO:0004066">
    <property type="term" value="F:asparagine synthase (glutamine-hydrolyzing) activity"/>
    <property type="evidence" value="ECO:0007669"/>
    <property type="project" value="UniProtKB-EC"/>
</dbReference>
<comment type="pathway">
    <text evidence="1">Amino-acid biosynthesis; L-asparagine biosynthesis; L-asparagine from L-aspartate (L-Gln route): step 1/1.</text>
</comment>